<evidence type="ECO:0000313" key="2">
    <source>
        <dbReference type="EMBL" id="BAC16395.1"/>
    </source>
</evidence>
<reference evidence="3" key="2">
    <citation type="journal article" date="2008" name="Nucleic Acids Res.">
        <title>The rice annotation project database (RAP-DB): 2008 update.</title>
        <authorList>
            <consortium name="The rice annotation project (RAP)"/>
        </authorList>
    </citation>
    <scope>GENOME REANNOTATION</scope>
    <source>
        <strain evidence="3">cv. Nipponbare</strain>
    </source>
</reference>
<feature type="region of interest" description="Disordered" evidence="1">
    <location>
        <begin position="1"/>
        <end position="34"/>
    </location>
</feature>
<evidence type="ECO:0000313" key="3">
    <source>
        <dbReference type="Proteomes" id="UP000000763"/>
    </source>
</evidence>
<sequence length="91" mass="9899">MPSPAVTPTAPLHHANPPPLLVVAPPSSLNRRPHLQRPHLSDVVDSSPYPCLHPARVLVPSSPRCSCCHHRLLPLLPPCNHRQLSLSPIVC</sequence>
<protein>
    <submittedName>
        <fullName evidence="2">Uncharacterized protein</fullName>
    </submittedName>
</protein>
<dbReference type="Proteomes" id="UP000000763">
    <property type="component" value="Chromosome 7"/>
</dbReference>
<organism evidence="2 3">
    <name type="scientific">Oryza sativa subsp. japonica</name>
    <name type="common">Rice</name>
    <dbReference type="NCBI Taxonomy" id="39947"/>
    <lineage>
        <taxon>Eukaryota</taxon>
        <taxon>Viridiplantae</taxon>
        <taxon>Streptophyta</taxon>
        <taxon>Embryophyta</taxon>
        <taxon>Tracheophyta</taxon>
        <taxon>Spermatophyta</taxon>
        <taxon>Magnoliopsida</taxon>
        <taxon>Liliopsida</taxon>
        <taxon>Poales</taxon>
        <taxon>Poaceae</taxon>
        <taxon>BOP clade</taxon>
        <taxon>Oryzoideae</taxon>
        <taxon>Oryzeae</taxon>
        <taxon>Oryzinae</taxon>
        <taxon>Oryza</taxon>
        <taxon>Oryza sativa</taxon>
    </lineage>
</organism>
<feature type="compositionally biased region" description="Low complexity" evidence="1">
    <location>
        <begin position="7"/>
        <end position="30"/>
    </location>
</feature>
<name>Q8H5S6_ORYSJ</name>
<reference evidence="3" key="1">
    <citation type="journal article" date="2005" name="Nature">
        <title>The map-based sequence of the rice genome.</title>
        <authorList>
            <consortium name="International rice genome sequencing project (IRGSP)"/>
            <person name="Matsumoto T."/>
            <person name="Wu J."/>
            <person name="Kanamori H."/>
            <person name="Katayose Y."/>
            <person name="Fujisawa M."/>
            <person name="Namiki N."/>
            <person name="Mizuno H."/>
            <person name="Yamamoto K."/>
            <person name="Antonio B.A."/>
            <person name="Baba T."/>
            <person name="Sakata K."/>
            <person name="Nagamura Y."/>
            <person name="Aoki H."/>
            <person name="Arikawa K."/>
            <person name="Arita K."/>
            <person name="Bito T."/>
            <person name="Chiden Y."/>
            <person name="Fujitsuka N."/>
            <person name="Fukunaka R."/>
            <person name="Hamada M."/>
            <person name="Harada C."/>
            <person name="Hayashi A."/>
            <person name="Hijishita S."/>
            <person name="Honda M."/>
            <person name="Hosokawa S."/>
            <person name="Ichikawa Y."/>
            <person name="Idonuma A."/>
            <person name="Iijima M."/>
            <person name="Ikeda M."/>
            <person name="Ikeno M."/>
            <person name="Ito K."/>
            <person name="Ito S."/>
            <person name="Ito T."/>
            <person name="Ito Y."/>
            <person name="Ito Y."/>
            <person name="Iwabuchi A."/>
            <person name="Kamiya K."/>
            <person name="Karasawa W."/>
            <person name="Kurita K."/>
            <person name="Katagiri S."/>
            <person name="Kikuta A."/>
            <person name="Kobayashi H."/>
            <person name="Kobayashi N."/>
            <person name="Machita K."/>
            <person name="Maehara T."/>
            <person name="Masukawa M."/>
            <person name="Mizubayashi T."/>
            <person name="Mukai Y."/>
            <person name="Nagasaki H."/>
            <person name="Nagata Y."/>
            <person name="Naito S."/>
            <person name="Nakashima M."/>
            <person name="Nakama Y."/>
            <person name="Nakamichi Y."/>
            <person name="Nakamura M."/>
            <person name="Meguro A."/>
            <person name="Negishi M."/>
            <person name="Ohta I."/>
            <person name="Ohta T."/>
            <person name="Okamoto M."/>
            <person name="Ono N."/>
            <person name="Saji S."/>
            <person name="Sakaguchi M."/>
            <person name="Sakai K."/>
            <person name="Shibata M."/>
            <person name="Shimokawa T."/>
            <person name="Song J."/>
            <person name="Takazaki Y."/>
            <person name="Terasawa K."/>
            <person name="Tsugane M."/>
            <person name="Tsuji K."/>
            <person name="Ueda S."/>
            <person name="Waki K."/>
            <person name="Yamagata H."/>
            <person name="Yamamoto M."/>
            <person name="Yamamoto S."/>
            <person name="Yamane H."/>
            <person name="Yoshiki S."/>
            <person name="Yoshihara R."/>
            <person name="Yukawa K."/>
            <person name="Zhong H."/>
            <person name="Yano M."/>
            <person name="Yuan Q."/>
            <person name="Ouyang S."/>
            <person name="Liu J."/>
            <person name="Jones K.M."/>
            <person name="Gansberger K."/>
            <person name="Moffat K."/>
            <person name="Hill J."/>
            <person name="Bera J."/>
            <person name="Fadrosh D."/>
            <person name="Jin S."/>
            <person name="Johri S."/>
            <person name="Kim M."/>
            <person name="Overton L."/>
            <person name="Reardon M."/>
            <person name="Tsitrin T."/>
            <person name="Vuong H."/>
            <person name="Weaver B."/>
            <person name="Ciecko A."/>
            <person name="Tallon L."/>
            <person name="Jackson J."/>
            <person name="Pai G."/>
            <person name="Aken S.V."/>
            <person name="Utterback T."/>
            <person name="Reidmuller S."/>
            <person name="Feldblyum T."/>
            <person name="Hsiao J."/>
            <person name="Zismann V."/>
            <person name="Iobst S."/>
            <person name="de Vazeille A.R."/>
            <person name="Buell C.R."/>
            <person name="Ying K."/>
            <person name="Li Y."/>
            <person name="Lu T."/>
            <person name="Huang Y."/>
            <person name="Zhao Q."/>
            <person name="Feng Q."/>
            <person name="Zhang L."/>
            <person name="Zhu J."/>
            <person name="Weng Q."/>
            <person name="Mu J."/>
            <person name="Lu Y."/>
            <person name="Fan D."/>
            <person name="Liu Y."/>
            <person name="Guan J."/>
            <person name="Zhang Y."/>
            <person name="Yu S."/>
            <person name="Liu X."/>
            <person name="Zhang Y."/>
            <person name="Hong G."/>
            <person name="Han B."/>
            <person name="Choisne N."/>
            <person name="Demange N."/>
            <person name="Orjeda G."/>
            <person name="Samain S."/>
            <person name="Cattolico L."/>
            <person name="Pelletier E."/>
            <person name="Couloux A."/>
            <person name="Segurens B."/>
            <person name="Wincker P."/>
            <person name="D'Hont A."/>
            <person name="Scarpelli C."/>
            <person name="Weissenbach J."/>
            <person name="Salanoubat M."/>
            <person name="Quetier F."/>
            <person name="Yu Y."/>
            <person name="Kim H.R."/>
            <person name="Rambo T."/>
            <person name="Currie J."/>
            <person name="Collura K."/>
            <person name="Luo M."/>
            <person name="Yang T."/>
            <person name="Ammiraju J.S.S."/>
            <person name="Engler F."/>
            <person name="Soderlund C."/>
            <person name="Wing R.A."/>
            <person name="Palmer L.E."/>
            <person name="de la Bastide M."/>
            <person name="Spiegel L."/>
            <person name="Nascimento L."/>
            <person name="Zutavern T."/>
            <person name="O'Shaughnessy A."/>
            <person name="Dike S."/>
            <person name="Dedhia N."/>
            <person name="Preston R."/>
            <person name="Balija V."/>
            <person name="McCombie W.R."/>
            <person name="Chow T."/>
            <person name="Chen H."/>
            <person name="Chung M."/>
            <person name="Chen C."/>
            <person name="Shaw J."/>
            <person name="Wu H."/>
            <person name="Hsiao K."/>
            <person name="Chao Y."/>
            <person name="Chu M."/>
            <person name="Cheng C."/>
            <person name="Hour A."/>
            <person name="Lee P."/>
            <person name="Lin S."/>
            <person name="Lin Y."/>
            <person name="Liou J."/>
            <person name="Liu S."/>
            <person name="Hsing Y."/>
            <person name="Raghuvanshi S."/>
            <person name="Mohanty A."/>
            <person name="Bharti A.K."/>
            <person name="Gaur A."/>
            <person name="Gupta V."/>
            <person name="Kumar D."/>
            <person name="Ravi V."/>
            <person name="Vij S."/>
            <person name="Kapur A."/>
            <person name="Khurana P."/>
            <person name="Khurana P."/>
            <person name="Khurana J.P."/>
            <person name="Tyagi A.K."/>
            <person name="Gaikwad K."/>
            <person name="Singh A."/>
            <person name="Dalal V."/>
            <person name="Srivastava S."/>
            <person name="Dixit A."/>
            <person name="Pal A.K."/>
            <person name="Ghazi I.A."/>
            <person name="Yadav M."/>
            <person name="Pandit A."/>
            <person name="Bhargava A."/>
            <person name="Sureshbabu K."/>
            <person name="Batra K."/>
            <person name="Sharma T.R."/>
            <person name="Mohapatra T."/>
            <person name="Singh N.K."/>
            <person name="Messing J."/>
            <person name="Nelson A.B."/>
            <person name="Fuks G."/>
            <person name="Kavchok S."/>
            <person name="Keizer G."/>
            <person name="Linton E."/>
            <person name="Llaca V."/>
            <person name="Song R."/>
            <person name="Tanyolac B."/>
            <person name="Young S."/>
            <person name="Ho-Il K."/>
            <person name="Hahn J.H."/>
            <person name="Sangsakoo G."/>
            <person name="Vanavichit A."/>
            <person name="de Mattos Luiz.A.T."/>
            <person name="Zimmer P.D."/>
            <person name="Malone G."/>
            <person name="Dellagostin O."/>
            <person name="de Oliveira A.C."/>
            <person name="Bevan M."/>
            <person name="Bancroft I."/>
            <person name="Minx P."/>
            <person name="Cordum H."/>
            <person name="Wilson R."/>
            <person name="Cheng Z."/>
            <person name="Jin W."/>
            <person name="Jiang J."/>
            <person name="Leong S.A."/>
            <person name="Iwama H."/>
            <person name="Gojobori T."/>
            <person name="Itoh T."/>
            <person name="Niimura Y."/>
            <person name="Fujii Y."/>
            <person name="Habara T."/>
            <person name="Sakai H."/>
            <person name="Sato Y."/>
            <person name="Wilson G."/>
            <person name="Kumar K."/>
            <person name="McCouch S."/>
            <person name="Juretic N."/>
            <person name="Hoen D."/>
            <person name="Wright S."/>
            <person name="Bruskiewich R."/>
            <person name="Bureau T."/>
            <person name="Miyao A."/>
            <person name="Hirochika H."/>
            <person name="Nishikawa T."/>
            <person name="Kadowaki K."/>
            <person name="Sugiura M."/>
            <person name="Burr B."/>
            <person name="Sasaki T."/>
        </authorList>
    </citation>
    <scope>NUCLEOTIDE SEQUENCE [LARGE SCALE GENOMIC DNA]</scope>
    <source>
        <strain evidence="3">cv. Nipponbare</strain>
    </source>
</reference>
<gene>
    <name evidence="2" type="primary">OJ1136_D11.114</name>
</gene>
<proteinExistence type="predicted"/>
<dbReference type="AlphaFoldDB" id="Q8H5S6"/>
<accession>Q8H5S6</accession>
<evidence type="ECO:0000256" key="1">
    <source>
        <dbReference type="SAM" id="MobiDB-lite"/>
    </source>
</evidence>
<dbReference type="EMBL" id="AP003749">
    <property type="protein sequence ID" value="BAC16395.1"/>
    <property type="molecule type" value="Genomic_DNA"/>
</dbReference>